<evidence type="ECO:0000256" key="4">
    <source>
        <dbReference type="ARBA" id="ARBA00023242"/>
    </source>
</evidence>
<feature type="compositionally biased region" description="Polar residues" evidence="7">
    <location>
        <begin position="182"/>
        <end position="214"/>
    </location>
</feature>
<dbReference type="InterPro" id="IPR001356">
    <property type="entry name" value="HD"/>
</dbReference>
<evidence type="ECO:0000256" key="6">
    <source>
        <dbReference type="RuleBase" id="RU000682"/>
    </source>
</evidence>
<dbReference type="CDD" id="cd00086">
    <property type="entry name" value="homeodomain"/>
    <property type="match status" value="1"/>
</dbReference>
<proteinExistence type="predicted"/>
<dbReference type="InParanoid" id="T1I3B4"/>
<dbReference type="PROSITE" id="PS00027">
    <property type="entry name" value="HOMEOBOX_1"/>
    <property type="match status" value="1"/>
</dbReference>
<dbReference type="PANTHER" id="PTHR45664">
    <property type="entry name" value="PROTEIN ZERKNUELLT 1-RELATED"/>
    <property type="match status" value="1"/>
</dbReference>
<feature type="DNA-binding region" description="Homeobox" evidence="5">
    <location>
        <begin position="109"/>
        <end position="168"/>
    </location>
</feature>
<evidence type="ECO:0000256" key="5">
    <source>
        <dbReference type="PROSITE-ProRule" id="PRU00108"/>
    </source>
</evidence>
<dbReference type="HOGENOM" id="CLU_883727_0_0_1"/>
<dbReference type="Gene3D" id="1.10.10.60">
    <property type="entry name" value="Homeodomain-like"/>
    <property type="match status" value="1"/>
</dbReference>
<evidence type="ECO:0000256" key="3">
    <source>
        <dbReference type="ARBA" id="ARBA00023155"/>
    </source>
</evidence>
<organism evidence="8 9">
    <name type="scientific">Rhodnius prolixus</name>
    <name type="common">Triatomid bug</name>
    <dbReference type="NCBI Taxonomy" id="13249"/>
    <lineage>
        <taxon>Eukaryota</taxon>
        <taxon>Metazoa</taxon>
        <taxon>Ecdysozoa</taxon>
        <taxon>Arthropoda</taxon>
        <taxon>Hexapoda</taxon>
        <taxon>Insecta</taxon>
        <taxon>Pterygota</taxon>
        <taxon>Neoptera</taxon>
        <taxon>Paraneoptera</taxon>
        <taxon>Hemiptera</taxon>
        <taxon>Heteroptera</taxon>
        <taxon>Panheteroptera</taxon>
        <taxon>Cimicomorpha</taxon>
        <taxon>Reduviidae</taxon>
        <taxon>Triatominae</taxon>
        <taxon>Rhodnius</taxon>
    </lineage>
</organism>
<feature type="compositionally biased region" description="Polar residues" evidence="7">
    <location>
        <begin position="229"/>
        <end position="240"/>
    </location>
</feature>
<dbReference type="Proteomes" id="UP000015103">
    <property type="component" value="Unassembled WGS sequence"/>
</dbReference>
<dbReference type="PRINTS" id="PR00024">
    <property type="entry name" value="HOMEOBOX"/>
</dbReference>
<protein>
    <submittedName>
        <fullName evidence="8">Homeobox domain-containing protein</fullName>
    </submittedName>
</protein>
<comment type="subcellular location">
    <subcellularLocation>
        <location evidence="1 5 6">Nucleus</location>
    </subcellularLocation>
</comment>
<evidence type="ECO:0000313" key="9">
    <source>
        <dbReference type="Proteomes" id="UP000015103"/>
    </source>
</evidence>
<dbReference type="PROSITE" id="PS50071">
    <property type="entry name" value="HOMEOBOX_2"/>
    <property type="match status" value="1"/>
</dbReference>
<keyword evidence="4 5" id="KW-0539">Nucleus</keyword>
<dbReference type="PANTHER" id="PTHR45664:SF20">
    <property type="entry name" value="AGAP001560-PA"/>
    <property type="match status" value="1"/>
</dbReference>
<name>T1I3B4_RHOPR</name>
<dbReference type="InterPro" id="IPR020479">
    <property type="entry name" value="HD_metazoa"/>
</dbReference>
<keyword evidence="9" id="KW-1185">Reference proteome</keyword>
<dbReference type="GO" id="GO:0005634">
    <property type="term" value="C:nucleus"/>
    <property type="evidence" value="ECO:0007669"/>
    <property type="project" value="UniProtKB-SubCell"/>
</dbReference>
<keyword evidence="3 5" id="KW-0371">Homeobox</keyword>
<feature type="region of interest" description="Disordered" evidence="7">
    <location>
        <begin position="181"/>
        <end position="246"/>
    </location>
</feature>
<feature type="region of interest" description="Disordered" evidence="7">
    <location>
        <begin position="52"/>
        <end position="109"/>
    </location>
</feature>
<dbReference type="EMBL" id="ACPB03006538">
    <property type="status" value="NOT_ANNOTATED_CDS"/>
    <property type="molecule type" value="Genomic_DNA"/>
</dbReference>
<evidence type="ECO:0000256" key="1">
    <source>
        <dbReference type="ARBA" id="ARBA00004123"/>
    </source>
</evidence>
<dbReference type="InterPro" id="IPR009057">
    <property type="entry name" value="Homeodomain-like_sf"/>
</dbReference>
<keyword evidence="2 5" id="KW-0238">DNA-binding</keyword>
<accession>T1I3B4</accession>
<sequence length="315" mass="35658">MSRSFLVDSLISPKPAPSTTPVFPGGYFFSLVPPYYRPYWSTAPPLWEEPSRLVKDTPHRPKPVRTVREDPVKPELTPSPPPKESDYPAGVGGIKRTSSEEPIDDSASSKRIRTAFTSTQLLELEREFASNMYLSRLRRIEIATCLRLSEKQVKIWFQNRRVKHKKEESVTNSGEHRCTCLRTCTPSSMNSSRKESSCSPASSTTTGVRSSSLSPKRELNTSPPSSSPLLEQSHNHQSPSYHLFNAPDTKSRQLMKIISVRNKTAVFRKAKLNLAITSWATRNYLGSRQFDNPELEEKPIRFADDITARGLRKKH</sequence>
<dbReference type="InterPro" id="IPR017970">
    <property type="entry name" value="Homeobox_CS"/>
</dbReference>
<evidence type="ECO:0000256" key="2">
    <source>
        <dbReference type="ARBA" id="ARBA00023125"/>
    </source>
</evidence>
<dbReference type="GO" id="GO:0000981">
    <property type="term" value="F:DNA-binding transcription factor activity, RNA polymerase II-specific"/>
    <property type="evidence" value="ECO:0007669"/>
    <property type="project" value="InterPro"/>
</dbReference>
<dbReference type="SMART" id="SM00389">
    <property type="entry name" value="HOX"/>
    <property type="match status" value="1"/>
</dbReference>
<reference evidence="8" key="1">
    <citation type="submission" date="2015-05" db="UniProtKB">
        <authorList>
            <consortium name="EnsemblMetazoa"/>
        </authorList>
    </citation>
    <scope>IDENTIFICATION</scope>
</reference>
<dbReference type="SUPFAM" id="SSF46689">
    <property type="entry name" value="Homeodomain-like"/>
    <property type="match status" value="1"/>
</dbReference>
<evidence type="ECO:0000313" key="8">
    <source>
        <dbReference type="EnsemblMetazoa" id="RPRC010783-PA"/>
    </source>
</evidence>
<dbReference type="VEuPathDB" id="VectorBase:RPRC010783"/>
<dbReference type="eggNOG" id="KOG0489">
    <property type="taxonomic scope" value="Eukaryota"/>
</dbReference>
<evidence type="ECO:0000256" key="7">
    <source>
        <dbReference type="SAM" id="MobiDB-lite"/>
    </source>
</evidence>
<dbReference type="STRING" id="13249.T1I3B4"/>
<dbReference type="EnsemblMetazoa" id="RPRC010783-RA">
    <property type="protein sequence ID" value="RPRC010783-PA"/>
    <property type="gene ID" value="RPRC010783"/>
</dbReference>
<dbReference type="Pfam" id="PF00046">
    <property type="entry name" value="Homeodomain"/>
    <property type="match status" value="1"/>
</dbReference>
<dbReference type="AlphaFoldDB" id="T1I3B4"/>
<dbReference type="GO" id="GO:0000978">
    <property type="term" value="F:RNA polymerase II cis-regulatory region sequence-specific DNA binding"/>
    <property type="evidence" value="ECO:0007669"/>
    <property type="project" value="TreeGrafter"/>
</dbReference>